<protein>
    <submittedName>
        <fullName evidence="1">Uncharacterized protein</fullName>
    </submittedName>
</protein>
<organism evidence="1 2">
    <name type="scientific">Pseudoalteromonas luteoviolacea</name>
    <dbReference type="NCBI Taxonomy" id="43657"/>
    <lineage>
        <taxon>Bacteria</taxon>
        <taxon>Pseudomonadati</taxon>
        <taxon>Pseudomonadota</taxon>
        <taxon>Gammaproteobacteria</taxon>
        <taxon>Alteromonadales</taxon>
        <taxon>Pseudoalteromonadaceae</taxon>
        <taxon>Pseudoalteromonas</taxon>
    </lineage>
</organism>
<reference evidence="2" key="1">
    <citation type="submission" date="2016-07" db="EMBL/GenBank/DDBJ databases">
        <authorList>
            <person name="Florea S."/>
            <person name="Webb J.S."/>
            <person name="Jaromczyk J."/>
            <person name="Schardl C.L."/>
        </authorList>
    </citation>
    <scope>NUCLEOTIDE SEQUENCE [LARGE SCALE GENOMIC DNA]</scope>
    <source>
        <strain evidence="2">IPB1</strain>
    </source>
</reference>
<dbReference type="Proteomes" id="UP000093366">
    <property type="component" value="Unassembled WGS sequence"/>
</dbReference>
<dbReference type="EMBL" id="MAUJ01000001">
    <property type="protein sequence ID" value="OCQ23795.1"/>
    <property type="molecule type" value="Genomic_DNA"/>
</dbReference>
<proteinExistence type="predicted"/>
<evidence type="ECO:0000313" key="1">
    <source>
        <dbReference type="EMBL" id="OCQ23795.1"/>
    </source>
</evidence>
<gene>
    <name evidence="1" type="ORF">A7985_07600</name>
</gene>
<evidence type="ECO:0000313" key="2">
    <source>
        <dbReference type="Proteomes" id="UP000093366"/>
    </source>
</evidence>
<sequence length="109" mass="12339">MEYFGLAPIPGYLEECDFNYAVEVVKTILWKDLAYGVELVKESVAIKNATYLVEQFFDENTKIYTNGNWANYHTIGSRSCNPLTNATFDAGVLFVGQKHAACIWVEDED</sequence>
<comment type="caution">
    <text evidence="1">The sequence shown here is derived from an EMBL/GenBank/DDBJ whole genome shotgun (WGS) entry which is preliminary data.</text>
</comment>
<accession>A0A1C0TWU3</accession>
<name>A0A1C0TWU3_9GAMM</name>
<dbReference type="AlphaFoldDB" id="A0A1C0TWU3"/>
<dbReference type="OrthoDB" id="8911064at2"/>